<keyword evidence="11 13" id="KW-0443">Lipid metabolism</keyword>
<dbReference type="HAMAP" id="MF_00409">
    <property type="entry name" value="LpxK"/>
    <property type="match status" value="1"/>
</dbReference>
<evidence type="ECO:0000256" key="13">
    <source>
        <dbReference type="HAMAP-Rule" id="MF_00409"/>
    </source>
</evidence>
<keyword evidence="7 13" id="KW-0808">Transferase</keyword>
<keyword evidence="8 13" id="KW-0547">Nucleotide-binding</keyword>
<dbReference type="InterPro" id="IPR027417">
    <property type="entry name" value="P-loop_NTPase"/>
</dbReference>
<evidence type="ECO:0000256" key="8">
    <source>
        <dbReference type="ARBA" id="ARBA00022741"/>
    </source>
</evidence>
<accession>A0A4R7D5A5</accession>
<keyword evidence="6 13" id="KW-0441">Lipid A biosynthesis</keyword>
<evidence type="ECO:0000313" key="14">
    <source>
        <dbReference type="EMBL" id="TDS14895.1"/>
    </source>
</evidence>
<evidence type="ECO:0000256" key="11">
    <source>
        <dbReference type="ARBA" id="ARBA00023098"/>
    </source>
</evidence>
<evidence type="ECO:0000256" key="6">
    <source>
        <dbReference type="ARBA" id="ARBA00022556"/>
    </source>
</evidence>
<evidence type="ECO:0000256" key="1">
    <source>
        <dbReference type="ARBA" id="ARBA00002274"/>
    </source>
</evidence>
<name>A0A4R7D5A5_9SPHI</name>
<evidence type="ECO:0000256" key="3">
    <source>
        <dbReference type="ARBA" id="ARBA00012071"/>
    </source>
</evidence>
<comment type="catalytic activity">
    <reaction evidence="13">
        <text>a lipid A disaccharide + ATP = a lipid IVA + ADP + H(+)</text>
        <dbReference type="Rhea" id="RHEA:67840"/>
        <dbReference type="ChEBI" id="CHEBI:15378"/>
        <dbReference type="ChEBI" id="CHEBI:30616"/>
        <dbReference type="ChEBI" id="CHEBI:176343"/>
        <dbReference type="ChEBI" id="CHEBI:176425"/>
        <dbReference type="ChEBI" id="CHEBI:456216"/>
        <dbReference type="EC" id="2.7.1.130"/>
    </reaction>
</comment>
<keyword evidence="9 13" id="KW-0418">Kinase</keyword>
<dbReference type="GO" id="GO:0009245">
    <property type="term" value="P:lipid A biosynthetic process"/>
    <property type="evidence" value="ECO:0007669"/>
    <property type="project" value="UniProtKB-UniRule"/>
</dbReference>
<dbReference type="AlphaFoldDB" id="A0A4R7D5A5"/>
<dbReference type="PANTHER" id="PTHR42724">
    <property type="entry name" value="TETRAACYLDISACCHARIDE 4'-KINASE"/>
    <property type="match status" value="1"/>
</dbReference>
<evidence type="ECO:0000256" key="5">
    <source>
        <dbReference type="ARBA" id="ARBA00022516"/>
    </source>
</evidence>
<comment type="function">
    <text evidence="1 13">Transfers the gamma-phosphate of ATP to the 4'-position of a tetraacyldisaccharide 1-phosphate intermediate (termed DS-1-P) to form tetraacyldisaccharide 1,4'-bis-phosphate (lipid IVA).</text>
</comment>
<dbReference type="PANTHER" id="PTHR42724:SF1">
    <property type="entry name" value="TETRAACYLDISACCHARIDE 4'-KINASE, MITOCHONDRIAL-RELATED"/>
    <property type="match status" value="1"/>
</dbReference>
<evidence type="ECO:0000256" key="7">
    <source>
        <dbReference type="ARBA" id="ARBA00022679"/>
    </source>
</evidence>
<proteinExistence type="inferred from homology"/>
<dbReference type="GO" id="GO:0009029">
    <property type="term" value="F:lipid-A 4'-kinase activity"/>
    <property type="evidence" value="ECO:0007669"/>
    <property type="project" value="UniProtKB-UniRule"/>
</dbReference>
<dbReference type="RefSeq" id="WP_133639914.1">
    <property type="nucleotide sequence ID" value="NZ_SNZV01000003.1"/>
</dbReference>
<comment type="pathway">
    <text evidence="2 13">Glycolipid biosynthesis; lipid IV(A) biosynthesis; lipid IV(A) from (3R)-3-hydroxytetradecanoyl-[acyl-carrier-protein] and UDP-N-acetyl-alpha-D-glucosamine: step 6/6.</text>
</comment>
<evidence type="ECO:0000313" key="15">
    <source>
        <dbReference type="Proteomes" id="UP000294752"/>
    </source>
</evidence>
<evidence type="ECO:0000256" key="4">
    <source>
        <dbReference type="ARBA" id="ARBA00016436"/>
    </source>
</evidence>
<keyword evidence="5 13" id="KW-0444">Lipid biosynthesis</keyword>
<dbReference type="InterPro" id="IPR003758">
    <property type="entry name" value="LpxK"/>
</dbReference>
<dbReference type="EMBL" id="SNZV01000003">
    <property type="protein sequence ID" value="TDS14895.1"/>
    <property type="molecule type" value="Genomic_DNA"/>
</dbReference>
<dbReference type="OrthoDB" id="9766423at2"/>
<evidence type="ECO:0000256" key="9">
    <source>
        <dbReference type="ARBA" id="ARBA00022777"/>
    </source>
</evidence>
<dbReference type="EC" id="2.7.1.130" evidence="3 13"/>
<dbReference type="GO" id="GO:0009244">
    <property type="term" value="P:lipopolysaccharide core region biosynthetic process"/>
    <property type="evidence" value="ECO:0007669"/>
    <property type="project" value="TreeGrafter"/>
</dbReference>
<dbReference type="Pfam" id="PF02606">
    <property type="entry name" value="LpxK"/>
    <property type="match status" value="1"/>
</dbReference>
<dbReference type="NCBIfam" id="TIGR00682">
    <property type="entry name" value="lpxK"/>
    <property type="match status" value="1"/>
</dbReference>
<comment type="caution">
    <text evidence="14">The sequence shown here is derived from an EMBL/GenBank/DDBJ whole genome shotgun (WGS) entry which is preliminary data.</text>
</comment>
<keyword evidence="10 13" id="KW-0067">ATP-binding</keyword>
<keyword evidence="15" id="KW-1185">Reference proteome</keyword>
<comment type="similarity">
    <text evidence="13">Belongs to the LpxK family.</text>
</comment>
<organism evidence="14 15">
    <name type="scientific">Sphingobacterium paludis</name>
    <dbReference type="NCBI Taxonomy" id="1476465"/>
    <lineage>
        <taxon>Bacteria</taxon>
        <taxon>Pseudomonadati</taxon>
        <taxon>Bacteroidota</taxon>
        <taxon>Sphingobacteriia</taxon>
        <taxon>Sphingobacteriales</taxon>
        <taxon>Sphingobacteriaceae</taxon>
        <taxon>Sphingobacterium</taxon>
    </lineage>
</organism>
<protein>
    <recommendedName>
        <fullName evidence="4 13">Tetraacyldisaccharide 4'-kinase</fullName>
        <ecNumber evidence="3 13">2.7.1.130</ecNumber>
    </recommendedName>
    <alternativeName>
        <fullName evidence="12 13">Lipid A 4'-kinase</fullName>
    </alternativeName>
</protein>
<evidence type="ECO:0000256" key="10">
    <source>
        <dbReference type="ARBA" id="ARBA00022840"/>
    </source>
</evidence>
<evidence type="ECO:0000256" key="12">
    <source>
        <dbReference type="ARBA" id="ARBA00029757"/>
    </source>
</evidence>
<dbReference type="GO" id="GO:0005524">
    <property type="term" value="F:ATP binding"/>
    <property type="evidence" value="ECO:0007669"/>
    <property type="project" value="UniProtKB-UniRule"/>
</dbReference>
<evidence type="ECO:0000256" key="2">
    <source>
        <dbReference type="ARBA" id="ARBA00004870"/>
    </source>
</evidence>
<dbReference type="SUPFAM" id="SSF52540">
    <property type="entry name" value="P-loop containing nucleoside triphosphate hydrolases"/>
    <property type="match status" value="1"/>
</dbReference>
<dbReference type="GO" id="GO:0005886">
    <property type="term" value="C:plasma membrane"/>
    <property type="evidence" value="ECO:0007669"/>
    <property type="project" value="TreeGrafter"/>
</dbReference>
<dbReference type="Proteomes" id="UP000294752">
    <property type="component" value="Unassembled WGS sequence"/>
</dbReference>
<dbReference type="UniPathway" id="UPA00359">
    <property type="reaction ID" value="UER00482"/>
</dbReference>
<reference evidence="14 15" key="1">
    <citation type="submission" date="2019-03" db="EMBL/GenBank/DDBJ databases">
        <title>Genomic Encyclopedia of Type Strains, Phase III (KMG-III): the genomes of soil and plant-associated and newly described type strains.</title>
        <authorList>
            <person name="Whitman W."/>
        </authorList>
    </citation>
    <scope>NUCLEOTIDE SEQUENCE [LARGE SCALE GENOMIC DNA]</scope>
    <source>
        <strain evidence="14 15">CGMCC 1.12801</strain>
    </source>
</reference>
<gene>
    <name evidence="13" type="primary">lpxK</name>
    <name evidence="14" type="ORF">B0I21_103396</name>
</gene>
<sequence length="346" mass="38957">MILLIRWLLFPFSLLYASVVWLRNRLYDLHVLKSTSFQIPVVVIGNLAVGGTGKSPMVEYVLRTLKSSSDVAVLSRGYGRKTKGFRDVRIDDEAFQSGDEPLQIKRKFPEITVAVCENRVQGIQQLLPHCKAVLLDDAYQHRALKPSFSILLFDYQSLLQPMLPLPTGNFRDVLRETARAHCIVVTKCPEILDATVKSAITAKLGRHSQAPLFFSKIAYQAIQHSTGHSTAAPPLAETTALLVTGIAKPEPLRQYLELKLKHLEHLRYGDHHPFTAADLVDIAQQFHTLQGEHKIIICTEKDLQRLPAPFLAQYPVYFVPIQQQIMFGDAPVFDQLLKSAFRPSEV</sequence>
<comment type="caution">
    <text evidence="13">Lacks conserved residue(s) required for the propagation of feature annotation.</text>
</comment>